<dbReference type="AlphaFoldDB" id="A0A2S7IHB5"/>
<evidence type="ECO:0000313" key="2">
    <source>
        <dbReference type="EMBL" id="PQA55054.1"/>
    </source>
</evidence>
<name>A0A2S7IHB5_9BACT</name>
<proteinExistence type="predicted"/>
<feature type="domain" description="Outer membrane protein beta-barrel" evidence="1">
    <location>
        <begin position="21"/>
        <end position="144"/>
    </location>
</feature>
<dbReference type="RefSeq" id="WP_104715373.1">
    <property type="nucleotide sequence ID" value="NZ_PTRA01000005.1"/>
</dbReference>
<evidence type="ECO:0000259" key="1">
    <source>
        <dbReference type="Pfam" id="PF13568"/>
    </source>
</evidence>
<dbReference type="Pfam" id="PF13568">
    <property type="entry name" value="OMP_b-brl_2"/>
    <property type="match status" value="1"/>
</dbReference>
<protein>
    <recommendedName>
        <fullName evidence="1">Outer membrane protein beta-barrel domain-containing protein</fullName>
    </recommendedName>
</protein>
<dbReference type="EMBL" id="PTRA01000005">
    <property type="protein sequence ID" value="PQA55054.1"/>
    <property type="molecule type" value="Genomic_DNA"/>
</dbReference>
<reference evidence="3" key="1">
    <citation type="submission" date="2018-02" db="EMBL/GenBank/DDBJ databases">
        <title>Genome sequencing of Solimonas sp. HR-BB.</title>
        <authorList>
            <person name="Lee Y."/>
            <person name="Jeon C.O."/>
        </authorList>
    </citation>
    <scope>NUCLEOTIDE SEQUENCE [LARGE SCALE GENOMIC DNA]</scope>
    <source>
        <strain evidence="3">HR-U</strain>
    </source>
</reference>
<sequence length="145" mass="16098">MKSSYWGIQGPIGATSINQSISPFKTGVGFKAGLTNIYSLNSFIDAGVSLTYSSYADNKTDSGIDPLNNQTIIFWRLEYRLKMLELKPFIQVSLLERPSFKPFVSIGLSTGYILGVSRHIYTNTQGGDFVENARNRFKKLNWGGG</sequence>
<accession>A0A2S7IHB5</accession>
<comment type="caution">
    <text evidence="2">The sequence shown here is derived from an EMBL/GenBank/DDBJ whole genome shotgun (WGS) entry which is preliminary data.</text>
</comment>
<evidence type="ECO:0000313" key="3">
    <source>
        <dbReference type="Proteomes" id="UP000239590"/>
    </source>
</evidence>
<organism evidence="2 3">
    <name type="scientific">Siphonobacter curvatus</name>
    <dbReference type="NCBI Taxonomy" id="2094562"/>
    <lineage>
        <taxon>Bacteria</taxon>
        <taxon>Pseudomonadati</taxon>
        <taxon>Bacteroidota</taxon>
        <taxon>Cytophagia</taxon>
        <taxon>Cytophagales</taxon>
        <taxon>Cytophagaceae</taxon>
        <taxon>Siphonobacter</taxon>
    </lineage>
</organism>
<dbReference type="Proteomes" id="UP000239590">
    <property type="component" value="Unassembled WGS sequence"/>
</dbReference>
<dbReference type="InterPro" id="IPR025665">
    <property type="entry name" value="Beta-barrel_OMP_2"/>
</dbReference>
<keyword evidence="3" id="KW-1185">Reference proteome</keyword>
<gene>
    <name evidence="2" type="ORF">C5O19_21155</name>
</gene>